<feature type="region of interest" description="Disordered" evidence="1">
    <location>
        <begin position="671"/>
        <end position="999"/>
    </location>
</feature>
<dbReference type="InterPro" id="IPR022198">
    <property type="entry name" value="DUF3723"/>
</dbReference>
<feature type="region of interest" description="Disordered" evidence="1">
    <location>
        <begin position="1025"/>
        <end position="1052"/>
    </location>
</feature>
<proteinExistence type="predicted"/>
<feature type="compositionally biased region" description="Low complexity" evidence="1">
    <location>
        <begin position="671"/>
        <end position="684"/>
    </location>
</feature>
<feature type="compositionally biased region" description="Polar residues" evidence="1">
    <location>
        <begin position="911"/>
        <end position="920"/>
    </location>
</feature>
<dbReference type="EMBL" id="JAWRVI010000102">
    <property type="protein sequence ID" value="KAK4077258.1"/>
    <property type="molecule type" value="Genomic_DNA"/>
</dbReference>
<evidence type="ECO:0000256" key="1">
    <source>
        <dbReference type="SAM" id="MobiDB-lite"/>
    </source>
</evidence>
<comment type="caution">
    <text evidence="2">The sequence shown here is derived from an EMBL/GenBank/DDBJ whole genome shotgun (WGS) entry which is preliminary data.</text>
</comment>
<name>A0ABR0BI19_PURLI</name>
<feature type="compositionally biased region" description="Basic and acidic residues" evidence="1">
    <location>
        <begin position="714"/>
        <end position="723"/>
    </location>
</feature>
<protein>
    <submittedName>
        <fullName evidence="2">Uncharacterized protein</fullName>
    </submittedName>
</protein>
<evidence type="ECO:0000313" key="3">
    <source>
        <dbReference type="Proteomes" id="UP001287286"/>
    </source>
</evidence>
<sequence>MAETGVRLFGIVRVPLTRLEFVDGVGERLYDRNHTDHLKRLFKRTSIEDASHEHWIDGYIDNTEIPSVLRKMGLSHWELVQSNGDGVYPALDDQLVRYTQGQHRIVAASDIVTHWTVCLYSLDLPRIRENSTVKARTERYQHEKADSDGRIYHKLREYTGNNAEYHKWYERLSRNKQYIFDSVSQRRDIASALDDLEGFRGMTEFLYLGSCKKFLTFRLDEEFLAGLQHIYTEWSNLTCCDRDIQGSLDKETILLLEGCNPASSPLDRRAIRAGFGTKQAFVSVADMSRRREIERRVLAAPAVIPGLRLLQQNMLYLGIAADILWSHVIPKDARTAKRNLRKTLRATLRSHWVETSPYIEIEEGVFRPALGPPSFDLAYTQLVLAALRQFPYLSFERPKTEGGPKTFMSYDPRCVALLQRRAKLLGFRSSIIDAGAAGHSSPFQPQPWTDDLEMNVFNDAASHQRAECQWGKPCTTVYRAIQTSAFLPTMDDAPEDQVWVLYGLRAMIRACFVPYRYELDLVHPVLFINESQSSQHVPEEAAPTSPQRQLCRSCLRPIEEWTHSLYDANIGQTMAPSSVSIVDMHDHSSPPGDFTMDGRMSYRATAEEERNHDQQANPFVAAARVNQTILSNSSVYSHGQDTDMANMSESSLEHRLGDSLLSLPIHLLQLSSPDASPRSSSSSPATQRYPTSGQAPLDMPGRMSPSPVSRHRPRQCDAKDRSGHGPLFTQGEGLLLPASSTRPRSSTSAAGSPSGSCRVIKHYHSQQRSNKLQTVKKLSPNSKRRDGTCHDSSPSQSVDRFPLAANSVRPCPEVPSMKPLSATSRVTKRAQAHQEAAQSHTTGRSSTNSLAQPTSNNHSSSSQPIHRSTFAASYERPHSEIATTRSLSPYSGVTKRHQYYHQPETAHTSKRNSPGPSAQIPTCDPTALHRRLPQPARRSSFTASPILPRSEIPPSWPSSSRFTRRSRSRQAFNGLQEDGKISPCWSLSPPAARSPAQSLSWRWERRQSGCPRDMANFHHHLREPRRSEAYGLSGTQGFEDSEEDFVSVNLDE</sequence>
<organism evidence="2 3">
    <name type="scientific">Purpureocillium lilacinum</name>
    <name type="common">Paecilomyces lilacinus</name>
    <dbReference type="NCBI Taxonomy" id="33203"/>
    <lineage>
        <taxon>Eukaryota</taxon>
        <taxon>Fungi</taxon>
        <taxon>Dikarya</taxon>
        <taxon>Ascomycota</taxon>
        <taxon>Pezizomycotina</taxon>
        <taxon>Sordariomycetes</taxon>
        <taxon>Hypocreomycetidae</taxon>
        <taxon>Hypocreales</taxon>
        <taxon>Ophiocordycipitaceae</taxon>
        <taxon>Purpureocillium</taxon>
    </lineage>
</organism>
<evidence type="ECO:0000313" key="2">
    <source>
        <dbReference type="EMBL" id="KAK4077258.1"/>
    </source>
</evidence>
<reference evidence="2 3" key="1">
    <citation type="journal article" date="2024" name="Microbiol. Resour. Announc.">
        <title>Genome annotations for the ascomycete fungi Trichoderma harzianum, Trichoderma aggressivum, and Purpureocillium lilacinum.</title>
        <authorList>
            <person name="Beijen E.P.W."/>
            <person name="Ohm R.A."/>
        </authorList>
    </citation>
    <scope>NUCLEOTIDE SEQUENCE [LARGE SCALE GENOMIC DNA]</scope>
    <source>
        <strain evidence="2 3">CBS 150709</strain>
    </source>
</reference>
<accession>A0ABR0BI19</accession>
<feature type="compositionally biased region" description="Polar residues" evidence="1">
    <location>
        <begin position="685"/>
        <end position="694"/>
    </location>
</feature>
<dbReference type="Proteomes" id="UP001287286">
    <property type="component" value="Unassembled WGS sequence"/>
</dbReference>
<feature type="compositionally biased region" description="Polar residues" evidence="1">
    <location>
        <begin position="881"/>
        <end position="891"/>
    </location>
</feature>
<feature type="compositionally biased region" description="Acidic residues" evidence="1">
    <location>
        <begin position="1039"/>
        <end position="1052"/>
    </location>
</feature>
<feature type="compositionally biased region" description="Polar residues" evidence="1">
    <location>
        <begin position="836"/>
        <end position="866"/>
    </location>
</feature>
<keyword evidence="3" id="KW-1185">Reference proteome</keyword>
<feature type="compositionally biased region" description="Low complexity" evidence="1">
    <location>
        <begin position="739"/>
        <end position="756"/>
    </location>
</feature>
<gene>
    <name evidence="2" type="ORF">Purlil1_12410</name>
</gene>
<dbReference type="Pfam" id="PF12520">
    <property type="entry name" value="DUF3723"/>
    <property type="match status" value="1"/>
</dbReference>